<name>A0A9N7RDT7_STRHE</name>
<reference evidence="3" key="1">
    <citation type="submission" date="2019-12" db="EMBL/GenBank/DDBJ databases">
        <authorList>
            <person name="Scholes J."/>
        </authorList>
    </citation>
    <scope>NUCLEOTIDE SEQUENCE</scope>
</reference>
<dbReference type="PANTHER" id="PTHR33067">
    <property type="entry name" value="RNA-DIRECTED DNA POLYMERASE-RELATED"/>
    <property type="match status" value="1"/>
</dbReference>
<dbReference type="InterPro" id="IPR005162">
    <property type="entry name" value="Retrotrans_gag_dom"/>
</dbReference>
<dbReference type="Pfam" id="PF03732">
    <property type="entry name" value="Retrotrans_gag"/>
    <property type="match status" value="1"/>
</dbReference>
<feature type="region of interest" description="Disordered" evidence="1">
    <location>
        <begin position="189"/>
        <end position="243"/>
    </location>
</feature>
<comment type="caution">
    <text evidence="3">The sequence shown here is derived from an EMBL/GenBank/DDBJ whole genome shotgun (WGS) entry which is preliminary data.</text>
</comment>
<evidence type="ECO:0000313" key="4">
    <source>
        <dbReference type="Proteomes" id="UP001153555"/>
    </source>
</evidence>
<dbReference type="AlphaFoldDB" id="A0A9N7RDT7"/>
<keyword evidence="4" id="KW-1185">Reference proteome</keyword>
<evidence type="ECO:0000259" key="2">
    <source>
        <dbReference type="Pfam" id="PF03732"/>
    </source>
</evidence>
<gene>
    <name evidence="3" type="ORF">SHERM_22429</name>
</gene>
<dbReference type="Gene3D" id="2.40.70.10">
    <property type="entry name" value="Acid Proteases"/>
    <property type="match status" value="1"/>
</dbReference>
<dbReference type="PANTHER" id="PTHR33067:SF9">
    <property type="entry name" value="RNA-DIRECTED DNA POLYMERASE"/>
    <property type="match status" value="1"/>
</dbReference>
<feature type="domain" description="Retrotransposon gag" evidence="2">
    <location>
        <begin position="61"/>
        <end position="154"/>
    </location>
</feature>
<dbReference type="OrthoDB" id="913119at2759"/>
<accession>A0A9N7RDT7</accession>
<protein>
    <recommendedName>
        <fullName evidence="2">Retrotransposon gag domain-containing protein</fullName>
    </recommendedName>
</protein>
<organism evidence="3 4">
    <name type="scientific">Striga hermonthica</name>
    <name type="common">Purple witchweed</name>
    <name type="synonym">Buchnera hermonthica</name>
    <dbReference type="NCBI Taxonomy" id="68872"/>
    <lineage>
        <taxon>Eukaryota</taxon>
        <taxon>Viridiplantae</taxon>
        <taxon>Streptophyta</taxon>
        <taxon>Embryophyta</taxon>
        <taxon>Tracheophyta</taxon>
        <taxon>Spermatophyta</taxon>
        <taxon>Magnoliopsida</taxon>
        <taxon>eudicotyledons</taxon>
        <taxon>Gunneridae</taxon>
        <taxon>Pentapetalae</taxon>
        <taxon>asterids</taxon>
        <taxon>lamiids</taxon>
        <taxon>Lamiales</taxon>
        <taxon>Orobanchaceae</taxon>
        <taxon>Buchnereae</taxon>
        <taxon>Striga</taxon>
    </lineage>
</organism>
<dbReference type="CDD" id="cd00303">
    <property type="entry name" value="retropepsin_like"/>
    <property type="match status" value="1"/>
</dbReference>
<dbReference type="EMBL" id="CACSLK010026087">
    <property type="protein sequence ID" value="CAA0825687.1"/>
    <property type="molecule type" value="Genomic_DNA"/>
</dbReference>
<feature type="non-terminal residue" evidence="3">
    <location>
        <position position="482"/>
    </location>
</feature>
<dbReference type="InterPro" id="IPR021109">
    <property type="entry name" value="Peptidase_aspartic_dom_sf"/>
</dbReference>
<feature type="compositionally biased region" description="Acidic residues" evidence="1">
    <location>
        <begin position="203"/>
        <end position="214"/>
    </location>
</feature>
<evidence type="ECO:0000313" key="3">
    <source>
        <dbReference type="EMBL" id="CAA0825687.1"/>
    </source>
</evidence>
<dbReference type="Proteomes" id="UP001153555">
    <property type="component" value="Unassembled WGS sequence"/>
</dbReference>
<evidence type="ECO:0000256" key="1">
    <source>
        <dbReference type="SAM" id="MobiDB-lite"/>
    </source>
</evidence>
<feature type="non-terminal residue" evidence="3">
    <location>
        <position position="1"/>
    </location>
</feature>
<proteinExistence type="predicted"/>
<sequence>GHRPRIAANTFELSPSLIRMVQQKQFGGAAIEDPNAHLAQFLEICCTVKYNGVPEDVIRLRLFSFSLRDKAKVWYNSLEAGTVTTWDEMRHKFLLKFFPPSKMLRLQTEITQFKQQDGEPLYEAWERYTQLLRTCPQHGFSEEHQICYFYNGLSGPMKAMVDASAGGALLGRRPNDAKRILEEMASNSYQMPTNEPEKVEPEESKEEEEVEEVVVEPPKSAITGAEKPKSTSNTSTPNIPLPFPQRFAKKKIDEQYAKFREIFTKVQINIPLVDALQEMPKYAKFLKDMVSRKKKLKAYEKVNLTEECSAMIQKKMPFKRKDPESFTIACIIGGKRFGKVLCDLGASINLMPLSIFKRLEIGTIRPTTIALQMADKSLSYLKGIVEDVLVKVEEFIFPADFVVLDMEEDKEVPLILGRPFLATGGALIDVKNGELTLWVDEESITFSIYQAMKNNNEDGEIEECKVIEVVEASFDNDMITSS</sequence>